<dbReference type="CDD" id="cd06171">
    <property type="entry name" value="Sigma70_r4"/>
    <property type="match status" value="1"/>
</dbReference>
<evidence type="ECO:0000256" key="4">
    <source>
        <dbReference type="ARBA" id="ARBA00023125"/>
    </source>
</evidence>
<dbReference type="NCBIfam" id="TIGR02937">
    <property type="entry name" value="sigma70-ECF"/>
    <property type="match status" value="1"/>
</dbReference>
<dbReference type="Gene3D" id="1.10.1740.10">
    <property type="match status" value="1"/>
</dbReference>
<dbReference type="InterPro" id="IPR013324">
    <property type="entry name" value="RNA_pol_sigma_r3/r4-like"/>
</dbReference>
<gene>
    <name evidence="9" type="ORF">N784_05145</name>
</gene>
<evidence type="ECO:0000256" key="6">
    <source>
        <dbReference type="RuleBase" id="RU000716"/>
    </source>
</evidence>
<keyword evidence="4 6" id="KW-0238">DNA-binding</keyword>
<dbReference type="InterPro" id="IPR007627">
    <property type="entry name" value="RNA_pol_sigma70_r2"/>
</dbReference>
<evidence type="ECO:0000256" key="2">
    <source>
        <dbReference type="ARBA" id="ARBA00023015"/>
    </source>
</evidence>
<evidence type="ECO:0000256" key="3">
    <source>
        <dbReference type="ARBA" id="ARBA00023082"/>
    </source>
</evidence>
<feature type="domain" description="RNA polymerase sigma factor 70 region 4 type 2" evidence="8">
    <location>
        <begin position="110"/>
        <end position="160"/>
    </location>
</feature>
<dbReference type="InterPro" id="IPR014284">
    <property type="entry name" value="RNA_pol_sigma-70_dom"/>
</dbReference>
<dbReference type="STRING" id="1385512.N784_05145"/>
<dbReference type="eggNOG" id="COG1595">
    <property type="taxonomic scope" value="Bacteria"/>
</dbReference>
<accession>A0A0A5HRS6</accession>
<dbReference type="InterPro" id="IPR039425">
    <property type="entry name" value="RNA_pol_sigma-70-like"/>
</dbReference>
<proteinExistence type="inferred from homology"/>
<dbReference type="InterPro" id="IPR000838">
    <property type="entry name" value="RNA_pol_sigma70_ECF_CS"/>
</dbReference>
<dbReference type="PANTHER" id="PTHR43133:SF8">
    <property type="entry name" value="RNA POLYMERASE SIGMA FACTOR HI_1459-RELATED"/>
    <property type="match status" value="1"/>
</dbReference>
<reference evidence="9 10" key="1">
    <citation type="submission" date="2013-08" db="EMBL/GenBank/DDBJ databases">
        <authorList>
            <person name="Huang J."/>
            <person name="Wang G."/>
        </authorList>
    </citation>
    <scope>NUCLEOTIDE SEQUENCE [LARGE SCALE GENOMIC DNA]</scope>
    <source>
        <strain evidence="9 10">JSM 072002</strain>
    </source>
</reference>
<organism evidence="9 10">
    <name type="scientific">Pontibacillus litoralis JSM 072002</name>
    <dbReference type="NCBI Taxonomy" id="1385512"/>
    <lineage>
        <taxon>Bacteria</taxon>
        <taxon>Bacillati</taxon>
        <taxon>Bacillota</taxon>
        <taxon>Bacilli</taxon>
        <taxon>Bacillales</taxon>
        <taxon>Bacillaceae</taxon>
        <taxon>Pontibacillus</taxon>
    </lineage>
</organism>
<sequence>MELDFHDLYREHYNTVYFTALKIIKDHGLAEDVLQESFLKAYHHLGEIKDEVKTAAWLRTITSRTAIDVLRREKKEVLLPTDEVPMPIQRDLSHVSEVELAYEQKLLEDKIKRKVKALSPKLRMVFQLNYYEQLKEKEIAHKLHLSPAAVKSRLHRAKKSIQQEAVANA</sequence>
<keyword evidence="10" id="KW-1185">Reference proteome</keyword>
<dbReference type="SUPFAM" id="SSF88946">
    <property type="entry name" value="Sigma2 domain of RNA polymerase sigma factors"/>
    <property type="match status" value="1"/>
</dbReference>
<dbReference type="GO" id="GO:0006352">
    <property type="term" value="P:DNA-templated transcription initiation"/>
    <property type="evidence" value="ECO:0007669"/>
    <property type="project" value="InterPro"/>
</dbReference>
<dbReference type="EMBL" id="AVPG01000014">
    <property type="protein sequence ID" value="KGX86337.1"/>
    <property type="molecule type" value="Genomic_DNA"/>
</dbReference>
<evidence type="ECO:0000313" key="9">
    <source>
        <dbReference type="EMBL" id="KGX86337.1"/>
    </source>
</evidence>
<dbReference type="InterPro" id="IPR013325">
    <property type="entry name" value="RNA_pol_sigma_r2"/>
</dbReference>
<dbReference type="Pfam" id="PF04542">
    <property type="entry name" value="Sigma70_r2"/>
    <property type="match status" value="1"/>
</dbReference>
<dbReference type="InterPro" id="IPR013249">
    <property type="entry name" value="RNA_pol_sigma70_r4_t2"/>
</dbReference>
<dbReference type="OrthoDB" id="188761at2"/>
<evidence type="ECO:0000259" key="8">
    <source>
        <dbReference type="Pfam" id="PF08281"/>
    </source>
</evidence>
<protein>
    <recommendedName>
        <fullName evidence="6">RNA polymerase sigma factor</fullName>
    </recommendedName>
</protein>
<comment type="caution">
    <text evidence="9">The sequence shown here is derived from an EMBL/GenBank/DDBJ whole genome shotgun (WGS) entry which is preliminary data.</text>
</comment>
<dbReference type="GO" id="GO:0003677">
    <property type="term" value="F:DNA binding"/>
    <property type="evidence" value="ECO:0007669"/>
    <property type="project" value="UniProtKB-KW"/>
</dbReference>
<dbReference type="Gene3D" id="1.10.10.10">
    <property type="entry name" value="Winged helix-like DNA-binding domain superfamily/Winged helix DNA-binding domain"/>
    <property type="match status" value="1"/>
</dbReference>
<dbReference type="RefSeq" id="WP_036834580.1">
    <property type="nucleotide sequence ID" value="NZ_AVPG01000014.1"/>
</dbReference>
<keyword evidence="5 6" id="KW-0804">Transcription</keyword>
<dbReference type="PANTHER" id="PTHR43133">
    <property type="entry name" value="RNA POLYMERASE ECF-TYPE SIGMA FACTO"/>
    <property type="match status" value="1"/>
</dbReference>
<comment type="similarity">
    <text evidence="1 6">Belongs to the sigma-70 factor family. ECF subfamily.</text>
</comment>
<evidence type="ECO:0000313" key="10">
    <source>
        <dbReference type="Proteomes" id="UP000030401"/>
    </source>
</evidence>
<dbReference type="InterPro" id="IPR036388">
    <property type="entry name" value="WH-like_DNA-bd_sf"/>
</dbReference>
<evidence type="ECO:0000256" key="1">
    <source>
        <dbReference type="ARBA" id="ARBA00010641"/>
    </source>
</evidence>
<dbReference type="GO" id="GO:0006950">
    <property type="term" value="P:response to stress"/>
    <property type="evidence" value="ECO:0007669"/>
    <property type="project" value="UniProtKB-ARBA"/>
</dbReference>
<dbReference type="SUPFAM" id="SSF88659">
    <property type="entry name" value="Sigma3 and sigma4 domains of RNA polymerase sigma factors"/>
    <property type="match status" value="1"/>
</dbReference>
<dbReference type="Pfam" id="PF08281">
    <property type="entry name" value="Sigma70_r4_2"/>
    <property type="match status" value="1"/>
</dbReference>
<dbReference type="PROSITE" id="PS01063">
    <property type="entry name" value="SIGMA70_ECF"/>
    <property type="match status" value="1"/>
</dbReference>
<evidence type="ECO:0000259" key="7">
    <source>
        <dbReference type="Pfam" id="PF04542"/>
    </source>
</evidence>
<keyword evidence="3 6" id="KW-0731">Sigma factor</keyword>
<feature type="domain" description="RNA polymerase sigma-70 region 2" evidence="7">
    <location>
        <begin position="8"/>
        <end position="75"/>
    </location>
</feature>
<name>A0A0A5HRS6_9BACI</name>
<evidence type="ECO:0000256" key="5">
    <source>
        <dbReference type="ARBA" id="ARBA00023163"/>
    </source>
</evidence>
<dbReference type="AlphaFoldDB" id="A0A0A5HRS6"/>
<keyword evidence="2 6" id="KW-0805">Transcription regulation</keyword>
<dbReference type="Proteomes" id="UP000030401">
    <property type="component" value="Unassembled WGS sequence"/>
</dbReference>
<dbReference type="GO" id="GO:0016987">
    <property type="term" value="F:sigma factor activity"/>
    <property type="evidence" value="ECO:0007669"/>
    <property type="project" value="UniProtKB-KW"/>
</dbReference>